<protein>
    <recommendedName>
        <fullName evidence="3">Secreted protein</fullName>
    </recommendedName>
</protein>
<organism evidence="1 2">
    <name type="scientific">Sphingomonas floccifaciens</name>
    <dbReference type="NCBI Taxonomy" id="1844115"/>
    <lineage>
        <taxon>Bacteria</taxon>
        <taxon>Pseudomonadati</taxon>
        <taxon>Pseudomonadota</taxon>
        <taxon>Alphaproteobacteria</taxon>
        <taxon>Sphingomonadales</taxon>
        <taxon>Sphingomonadaceae</taxon>
        <taxon>Sphingomonas</taxon>
    </lineage>
</organism>
<evidence type="ECO:0000313" key="1">
    <source>
        <dbReference type="EMBL" id="MFD1788865.1"/>
    </source>
</evidence>
<evidence type="ECO:0008006" key="3">
    <source>
        <dbReference type="Google" id="ProtNLM"/>
    </source>
</evidence>
<sequence>MRNALICATTMLALLLLWPVVFGGGAASSAAASTVTIPIPPRVYPSSLRALPKIAPATESCGATRLRAAKACQPGNEACTHAVADAFDVCEAKGMWPS</sequence>
<keyword evidence="2" id="KW-1185">Reference proteome</keyword>
<accession>A0ABW4NFG7</accession>
<evidence type="ECO:0000313" key="2">
    <source>
        <dbReference type="Proteomes" id="UP001597283"/>
    </source>
</evidence>
<dbReference type="RefSeq" id="WP_380941240.1">
    <property type="nucleotide sequence ID" value="NZ_JBHUFC010000006.1"/>
</dbReference>
<dbReference type="Proteomes" id="UP001597283">
    <property type="component" value="Unassembled WGS sequence"/>
</dbReference>
<name>A0ABW4NFG7_9SPHN</name>
<reference evidence="2" key="1">
    <citation type="journal article" date="2019" name="Int. J. Syst. Evol. Microbiol.">
        <title>The Global Catalogue of Microorganisms (GCM) 10K type strain sequencing project: providing services to taxonomists for standard genome sequencing and annotation.</title>
        <authorList>
            <consortium name="The Broad Institute Genomics Platform"/>
            <consortium name="The Broad Institute Genome Sequencing Center for Infectious Disease"/>
            <person name="Wu L."/>
            <person name="Ma J."/>
        </authorList>
    </citation>
    <scope>NUCLEOTIDE SEQUENCE [LARGE SCALE GENOMIC DNA]</scope>
    <source>
        <strain evidence="2">Q85</strain>
    </source>
</reference>
<comment type="caution">
    <text evidence="1">The sequence shown here is derived from an EMBL/GenBank/DDBJ whole genome shotgun (WGS) entry which is preliminary data.</text>
</comment>
<proteinExistence type="predicted"/>
<dbReference type="EMBL" id="JBHUFC010000006">
    <property type="protein sequence ID" value="MFD1788865.1"/>
    <property type="molecule type" value="Genomic_DNA"/>
</dbReference>
<gene>
    <name evidence="1" type="ORF">ACFSC3_14970</name>
</gene>